<gene>
    <name evidence="1" type="ORF">IAA97_08495</name>
</gene>
<accession>A0A9D9H6J2</accession>
<name>A0A9D9H6J2_9SPIO</name>
<dbReference type="EMBL" id="JADIMT010000095">
    <property type="protein sequence ID" value="MBO8437002.1"/>
    <property type="molecule type" value="Genomic_DNA"/>
</dbReference>
<reference evidence="1" key="2">
    <citation type="journal article" date="2021" name="PeerJ">
        <title>Extensive microbial diversity within the chicken gut microbiome revealed by metagenomics and culture.</title>
        <authorList>
            <person name="Gilroy R."/>
            <person name="Ravi A."/>
            <person name="Getino M."/>
            <person name="Pursley I."/>
            <person name="Horton D.L."/>
            <person name="Alikhan N.F."/>
            <person name="Baker D."/>
            <person name="Gharbi K."/>
            <person name="Hall N."/>
            <person name="Watson M."/>
            <person name="Adriaenssens E.M."/>
            <person name="Foster-Nyarko E."/>
            <person name="Jarju S."/>
            <person name="Secka A."/>
            <person name="Antonio M."/>
            <person name="Oren A."/>
            <person name="Chaudhuri R.R."/>
            <person name="La Ragione R."/>
            <person name="Hildebrand F."/>
            <person name="Pallen M.J."/>
        </authorList>
    </citation>
    <scope>NUCLEOTIDE SEQUENCE</scope>
    <source>
        <strain evidence="1">7293</strain>
    </source>
</reference>
<evidence type="ECO:0000313" key="1">
    <source>
        <dbReference type="EMBL" id="MBO8437002.1"/>
    </source>
</evidence>
<dbReference type="AlphaFoldDB" id="A0A9D9H6J2"/>
<dbReference type="SUPFAM" id="SSF51126">
    <property type="entry name" value="Pectin lyase-like"/>
    <property type="match status" value="1"/>
</dbReference>
<dbReference type="Gene3D" id="2.160.20.20">
    <property type="match status" value="1"/>
</dbReference>
<comment type="caution">
    <text evidence="1">The sequence shown here is derived from an EMBL/GenBank/DDBJ whole genome shotgun (WGS) entry which is preliminary data.</text>
</comment>
<evidence type="ECO:0000313" key="2">
    <source>
        <dbReference type="Proteomes" id="UP000823615"/>
    </source>
</evidence>
<dbReference type="Proteomes" id="UP000823615">
    <property type="component" value="Unassembled WGS sequence"/>
</dbReference>
<dbReference type="InterPro" id="IPR011050">
    <property type="entry name" value="Pectin_lyase_fold/virulence"/>
</dbReference>
<evidence type="ECO:0008006" key="3">
    <source>
        <dbReference type="Google" id="ProtNLM"/>
    </source>
</evidence>
<sequence>MLKIADGTIYSEDTSIASDDPSYTVRSNLAVNSGSKLILDNVSYNTPQTAIGLYYPNASVEIYDSEISTGAYGVSTNADDSYDSENVSILIDNSTITSTIQDSCGVMLNVPGNLVITNSSITAGRQAVIVRSGTATITNSTLASNGSYSEVSNPNYHLDEASLWGSGNEVPMAALVVGDKHDISYYKADAVCTVSSSQITMADNENDTNRFLIYLSSDPGTATLEDEKQYTNAILNIDNEEDCNTIKSEKAFREGNGTTVTVNLNGSKFDLSTT</sequence>
<organism evidence="1 2">
    <name type="scientific">Candidatus Ornithospirochaeta stercoripullorum</name>
    <dbReference type="NCBI Taxonomy" id="2840899"/>
    <lineage>
        <taxon>Bacteria</taxon>
        <taxon>Pseudomonadati</taxon>
        <taxon>Spirochaetota</taxon>
        <taxon>Spirochaetia</taxon>
        <taxon>Spirochaetales</taxon>
        <taxon>Spirochaetaceae</taxon>
        <taxon>Spirochaetaceae incertae sedis</taxon>
        <taxon>Candidatus Ornithospirochaeta</taxon>
    </lineage>
</organism>
<proteinExistence type="predicted"/>
<reference evidence="1" key="1">
    <citation type="submission" date="2020-10" db="EMBL/GenBank/DDBJ databases">
        <authorList>
            <person name="Gilroy R."/>
        </authorList>
    </citation>
    <scope>NUCLEOTIDE SEQUENCE</scope>
    <source>
        <strain evidence="1">7293</strain>
    </source>
</reference>
<protein>
    <recommendedName>
        <fullName evidence="3">Right handed beta helix domain-containing protein</fullName>
    </recommendedName>
</protein>
<dbReference type="InterPro" id="IPR012332">
    <property type="entry name" value="Autotransporter_pectin_lyase_C"/>
</dbReference>